<organism evidence="2">
    <name type="scientific">uncultured Pseudonocardia sp</name>
    <dbReference type="NCBI Taxonomy" id="211455"/>
    <lineage>
        <taxon>Bacteria</taxon>
        <taxon>Bacillati</taxon>
        <taxon>Actinomycetota</taxon>
        <taxon>Actinomycetes</taxon>
        <taxon>Pseudonocardiales</taxon>
        <taxon>Pseudonocardiaceae</taxon>
        <taxon>Pseudonocardia</taxon>
        <taxon>environmental samples</taxon>
    </lineage>
</organism>
<dbReference type="AlphaFoldDB" id="A0A6J4P207"/>
<sequence length="43" mass="4932">DHRHRRAPGRASRRRRRRGGAASGRPPGQRPRGGRGPARRRLR</sequence>
<dbReference type="EMBL" id="CADCUS010000243">
    <property type="protein sequence ID" value="CAA9404143.1"/>
    <property type="molecule type" value="Genomic_DNA"/>
</dbReference>
<reference evidence="2" key="1">
    <citation type="submission" date="2020-02" db="EMBL/GenBank/DDBJ databases">
        <authorList>
            <person name="Meier V. D."/>
        </authorList>
    </citation>
    <scope>NUCLEOTIDE SEQUENCE</scope>
    <source>
        <strain evidence="2">AVDCRST_MAG66</strain>
    </source>
</reference>
<proteinExistence type="predicted"/>
<feature type="non-terminal residue" evidence="2">
    <location>
        <position position="1"/>
    </location>
</feature>
<evidence type="ECO:0000256" key="1">
    <source>
        <dbReference type="SAM" id="MobiDB-lite"/>
    </source>
</evidence>
<accession>A0A6J4P207</accession>
<feature type="region of interest" description="Disordered" evidence="1">
    <location>
        <begin position="1"/>
        <end position="43"/>
    </location>
</feature>
<name>A0A6J4P207_9PSEU</name>
<feature type="non-terminal residue" evidence="2">
    <location>
        <position position="43"/>
    </location>
</feature>
<evidence type="ECO:0000313" key="2">
    <source>
        <dbReference type="EMBL" id="CAA9404143.1"/>
    </source>
</evidence>
<gene>
    <name evidence="2" type="ORF">AVDCRST_MAG66-1611</name>
</gene>
<feature type="compositionally biased region" description="Basic residues" evidence="1">
    <location>
        <begin position="1"/>
        <end position="19"/>
    </location>
</feature>
<protein>
    <submittedName>
        <fullName evidence="2">Uncharacterized protein</fullName>
    </submittedName>
</protein>